<evidence type="ECO:0000313" key="2">
    <source>
        <dbReference type="Proteomes" id="UP000078540"/>
    </source>
</evidence>
<proteinExistence type="predicted"/>
<dbReference type="Proteomes" id="UP000078540">
    <property type="component" value="Unassembled WGS sequence"/>
</dbReference>
<protein>
    <submittedName>
        <fullName evidence="1">Uncharacterized protein</fullName>
    </submittedName>
</protein>
<dbReference type="EMBL" id="KQ976464">
    <property type="protein sequence ID" value="KYM84494.1"/>
    <property type="molecule type" value="Genomic_DNA"/>
</dbReference>
<sequence length="200" mass="22616">HVSVESGGQPWSCDGKEKKDRKKECRWFTVIKYRRTRACIAPKSSFREARCTAIDGDDGDGPGGVVQEDGLIMRGRQHVYRVQGDGESLDREKLDGREKRYGEGREEGLLQASLVSFSASSASYIWYNRKNYISMLVCMLDAGVLLLEPSVTRCDNWRGSDTTQEIEFNKININCRVHGESEERSFDAMPTALVRAVRAR</sequence>
<organism evidence="1 2">
    <name type="scientific">Atta colombica</name>
    <dbReference type="NCBI Taxonomy" id="520822"/>
    <lineage>
        <taxon>Eukaryota</taxon>
        <taxon>Metazoa</taxon>
        <taxon>Ecdysozoa</taxon>
        <taxon>Arthropoda</taxon>
        <taxon>Hexapoda</taxon>
        <taxon>Insecta</taxon>
        <taxon>Pterygota</taxon>
        <taxon>Neoptera</taxon>
        <taxon>Endopterygota</taxon>
        <taxon>Hymenoptera</taxon>
        <taxon>Apocrita</taxon>
        <taxon>Aculeata</taxon>
        <taxon>Formicoidea</taxon>
        <taxon>Formicidae</taxon>
        <taxon>Myrmicinae</taxon>
        <taxon>Atta</taxon>
    </lineage>
</organism>
<name>A0A195BJF0_9HYME</name>
<gene>
    <name evidence="1" type="ORF">ALC53_05280</name>
</gene>
<keyword evidence="2" id="KW-1185">Reference proteome</keyword>
<dbReference type="AlphaFoldDB" id="A0A195BJF0"/>
<reference evidence="1 2" key="1">
    <citation type="submission" date="2015-09" db="EMBL/GenBank/DDBJ databases">
        <title>Atta colombica WGS genome.</title>
        <authorList>
            <person name="Nygaard S."/>
            <person name="Hu H."/>
            <person name="Boomsma J."/>
            <person name="Zhang G."/>
        </authorList>
    </citation>
    <scope>NUCLEOTIDE SEQUENCE [LARGE SCALE GENOMIC DNA]</scope>
    <source>
        <strain evidence="1">Treedump-2</strain>
        <tissue evidence="1">Whole body</tissue>
    </source>
</reference>
<evidence type="ECO:0000313" key="1">
    <source>
        <dbReference type="EMBL" id="KYM84494.1"/>
    </source>
</evidence>
<feature type="non-terminal residue" evidence="1">
    <location>
        <position position="1"/>
    </location>
</feature>
<accession>A0A195BJF0</accession>